<reference evidence="6 7" key="1">
    <citation type="submission" date="2016-10" db="EMBL/GenBank/DDBJ databases">
        <authorList>
            <person name="Varghese N."/>
            <person name="Submissions S."/>
        </authorList>
    </citation>
    <scope>NUCLEOTIDE SEQUENCE [LARGE SCALE GENOMIC DNA]</scope>
    <source>
        <strain evidence="6 7">NLAE-zl-C196</strain>
    </source>
</reference>
<protein>
    <submittedName>
        <fullName evidence="6">Transcriptional regulator, LacI family</fullName>
    </submittedName>
</protein>
<dbReference type="EMBL" id="FOIO01000040">
    <property type="protein sequence ID" value="SET96914.1"/>
    <property type="molecule type" value="Genomic_DNA"/>
</dbReference>
<dbReference type="AlphaFoldDB" id="A0A1I0IKV3"/>
<accession>A0A1I0IKV3</accession>
<dbReference type="PANTHER" id="PTHR30146">
    <property type="entry name" value="LACI-RELATED TRANSCRIPTIONAL REPRESSOR"/>
    <property type="match status" value="1"/>
</dbReference>
<keyword evidence="2" id="KW-0238">DNA-binding</keyword>
<dbReference type="SUPFAM" id="SSF53822">
    <property type="entry name" value="Periplasmic binding protein-like I"/>
    <property type="match status" value="1"/>
</dbReference>
<sequence length="374" mass="40599">MPVLQGILGVCVCCIPRTAGIRCAAGHTVIEHTANQRTANESEGMDMSSRKITMDDIANMAGVTKSTVSRYFNGGSVKESTRERIQEIIREYNYEPNTFARLKAKESNVIGVVLPTLNSKVSSRVVTSIGRYLREQGYETLIKDSDHSVDLELKNIQRLITLKVDGIILSAITITEAHRNLIQESPVPVVVAAQEYDGGISIVHDDYGAGKAMGVRVGRAAPARVGYMGVSGLDVAVGLNRKQGVMDGLKEYGVKNVVTATGDYSYASGIRMAEEILDQGPVDAIICATDRLAFGAYHVLGERGLRIPEDVSVAGFGGYDESTLLKPELTTLRFDSYGLGYLGAETILKMIHREPVPKKQIVDYRIIEGGSVKK</sequence>
<name>A0A1I0IKV3_9FIRM</name>
<dbReference type="SMART" id="SM00354">
    <property type="entry name" value="HTH_LACI"/>
    <property type="match status" value="1"/>
</dbReference>
<dbReference type="PROSITE" id="PS50943">
    <property type="entry name" value="HTH_CROC1"/>
    <property type="match status" value="1"/>
</dbReference>
<evidence type="ECO:0000256" key="1">
    <source>
        <dbReference type="ARBA" id="ARBA00023015"/>
    </source>
</evidence>
<gene>
    <name evidence="6" type="ORF">SAMN05216521_104012</name>
</gene>
<keyword evidence="3" id="KW-0804">Transcription</keyword>
<dbReference type="PROSITE" id="PS50932">
    <property type="entry name" value="HTH_LACI_2"/>
    <property type="match status" value="1"/>
</dbReference>
<comment type="caution">
    <text evidence="6">The sequence shown here is derived from an EMBL/GenBank/DDBJ whole genome shotgun (WGS) entry which is preliminary data.</text>
</comment>
<dbReference type="Pfam" id="PF00356">
    <property type="entry name" value="LacI"/>
    <property type="match status" value="1"/>
</dbReference>
<dbReference type="InterPro" id="IPR028082">
    <property type="entry name" value="Peripla_BP_I"/>
</dbReference>
<evidence type="ECO:0000313" key="6">
    <source>
        <dbReference type="EMBL" id="SET96914.1"/>
    </source>
</evidence>
<evidence type="ECO:0000256" key="2">
    <source>
        <dbReference type="ARBA" id="ARBA00023125"/>
    </source>
</evidence>
<evidence type="ECO:0000259" key="5">
    <source>
        <dbReference type="PROSITE" id="PS50943"/>
    </source>
</evidence>
<dbReference type="Gene3D" id="3.40.50.2300">
    <property type="match status" value="2"/>
</dbReference>
<evidence type="ECO:0000259" key="4">
    <source>
        <dbReference type="PROSITE" id="PS50932"/>
    </source>
</evidence>
<organism evidence="6 7">
    <name type="scientific">Enterocloster clostridioformis</name>
    <dbReference type="NCBI Taxonomy" id="1531"/>
    <lineage>
        <taxon>Bacteria</taxon>
        <taxon>Bacillati</taxon>
        <taxon>Bacillota</taxon>
        <taxon>Clostridia</taxon>
        <taxon>Lachnospirales</taxon>
        <taxon>Lachnospiraceae</taxon>
        <taxon>Enterocloster</taxon>
    </lineage>
</organism>
<feature type="domain" description="HTH lacI-type" evidence="4">
    <location>
        <begin position="52"/>
        <end position="105"/>
    </location>
</feature>
<dbReference type="GO" id="GO:0000976">
    <property type="term" value="F:transcription cis-regulatory region binding"/>
    <property type="evidence" value="ECO:0007669"/>
    <property type="project" value="TreeGrafter"/>
</dbReference>
<dbReference type="CDD" id="cd01542">
    <property type="entry name" value="PBP1_TreR-like"/>
    <property type="match status" value="1"/>
</dbReference>
<keyword evidence="1" id="KW-0805">Transcription regulation</keyword>
<dbReference type="InterPro" id="IPR000843">
    <property type="entry name" value="HTH_LacI"/>
</dbReference>
<dbReference type="Proteomes" id="UP000182121">
    <property type="component" value="Unassembled WGS sequence"/>
</dbReference>
<evidence type="ECO:0000313" key="7">
    <source>
        <dbReference type="Proteomes" id="UP000182121"/>
    </source>
</evidence>
<dbReference type="Gene3D" id="1.10.260.40">
    <property type="entry name" value="lambda repressor-like DNA-binding domains"/>
    <property type="match status" value="1"/>
</dbReference>
<proteinExistence type="predicted"/>
<dbReference type="InterPro" id="IPR001387">
    <property type="entry name" value="Cro/C1-type_HTH"/>
</dbReference>
<dbReference type="GO" id="GO:0003700">
    <property type="term" value="F:DNA-binding transcription factor activity"/>
    <property type="evidence" value="ECO:0007669"/>
    <property type="project" value="TreeGrafter"/>
</dbReference>
<dbReference type="InterPro" id="IPR010982">
    <property type="entry name" value="Lambda_DNA-bd_dom_sf"/>
</dbReference>
<dbReference type="CDD" id="cd01392">
    <property type="entry name" value="HTH_LacI"/>
    <property type="match status" value="1"/>
</dbReference>
<dbReference type="InterPro" id="IPR001761">
    <property type="entry name" value="Peripla_BP/Lac1_sug-bd_dom"/>
</dbReference>
<evidence type="ECO:0000256" key="3">
    <source>
        <dbReference type="ARBA" id="ARBA00023163"/>
    </source>
</evidence>
<dbReference type="SUPFAM" id="SSF47413">
    <property type="entry name" value="lambda repressor-like DNA-binding domains"/>
    <property type="match status" value="1"/>
</dbReference>
<dbReference type="Pfam" id="PF00532">
    <property type="entry name" value="Peripla_BP_1"/>
    <property type="match status" value="1"/>
</dbReference>
<feature type="domain" description="HTH cro/C1-type" evidence="5">
    <location>
        <begin position="49"/>
        <end position="99"/>
    </location>
</feature>
<dbReference type="PANTHER" id="PTHR30146:SF154">
    <property type="entry name" value="TRANSCRIPTION REGULATOR, MEMBER OF GALR FAMILY"/>
    <property type="match status" value="1"/>
</dbReference>